<evidence type="ECO:0000313" key="7">
    <source>
        <dbReference type="EMBL" id="EDW38593.1"/>
    </source>
</evidence>
<dbReference type="PhylomeDB" id="B4GM19"/>
<dbReference type="SUPFAM" id="SSF55797">
    <property type="entry name" value="PR-1-like"/>
    <property type="match status" value="1"/>
</dbReference>
<evidence type="ECO:0000256" key="4">
    <source>
        <dbReference type="ARBA" id="ARBA00022729"/>
    </source>
</evidence>
<dbReference type="eggNOG" id="KOG3017">
    <property type="taxonomic scope" value="Eukaryota"/>
</dbReference>
<gene>
    <name evidence="7" type="primary">Dper\GL12693</name>
    <name evidence="7" type="ORF">Dper_GL12693</name>
</gene>
<dbReference type="Proteomes" id="UP000008744">
    <property type="component" value="Unassembled WGS sequence"/>
</dbReference>
<dbReference type="CDD" id="cd05380">
    <property type="entry name" value="CAP_euk"/>
    <property type="match status" value="1"/>
</dbReference>
<dbReference type="OMA" id="WSMELEY"/>
<dbReference type="PIRSF" id="PIRSF038921">
    <property type="entry name" value="P14a"/>
    <property type="match status" value="1"/>
</dbReference>
<feature type="signal peptide" evidence="5">
    <location>
        <begin position="1"/>
        <end position="22"/>
    </location>
</feature>
<organism evidence="8">
    <name type="scientific">Drosophila persimilis</name>
    <name type="common">Fruit fly</name>
    <dbReference type="NCBI Taxonomy" id="7234"/>
    <lineage>
        <taxon>Eukaryota</taxon>
        <taxon>Metazoa</taxon>
        <taxon>Ecdysozoa</taxon>
        <taxon>Arthropoda</taxon>
        <taxon>Hexapoda</taxon>
        <taxon>Insecta</taxon>
        <taxon>Pterygota</taxon>
        <taxon>Neoptera</taxon>
        <taxon>Endopterygota</taxon>
        <taxon>Diptera</taxon>
        <taxon>Brachycera</taxon>
        <taxon>Muscomorpha</taxon>
        <taxon>Ephydroidea</taxon>
        <taxon>Drosophilidae</taxon>
        <taxon>Drosophila</taxon>
        <taxon>Sophophora</taxon>
    </lineage>
</organism>
<comment type="similarity">
    <text evidence="2">Belongs to the CRISP family.</text>
</comment>
<dbReference type="Gene3D" id="3.40.33.10">
    <property type="entry name" value="CAP"/>
    <property type="match status" value="1"/>
</dbReference>
<reference evidence="7 8" key="1">
    <citation type="journal article" date="2007" name="Nature">
        <title>Evolution of genes and genomes on the Drosophila phylogeny.</title>
        <authorList>
            <consortium name="Drosophila 12 Genomes Consortium"/>
            <person name="Clark A.G."/>
            <person name="Eisen M.B."/>
            <person name="Smith D.R."/>
            <person name="Bergman C.M."/>
            <person name="Oliver B."/>
            <person name="Markow T.A."/>
            <person name="Kaufman T.C."/>
            <person name="Kellis M."/>
            <person name="Gelbart W."/>
            <person name="Iyer V.N."/>
            <person name="Pollard D.A."/>
            <person name="Sackton T.B."/>
            <person name="Larracuente A.M."/>
            <person name="Singh N.D."/>
            <person name="Abad J.P."/>
            <person name="Abt D.N."/>
            <person name="Adryan B."/>
            <person name="Aguade M."/>
            <person name="Akashi H."/>
            <person name="Anderson W.W."/>
            <person name="Aquadro C.F."/>
            <person name="Ardell D.H."/>
            <person name="Arguello R."/>
            <person name="Artieri C.G."/>
            <person name="Barbash D.A."/>
            <person name="Barker D."/>
            <person name="Barsanti P."/>
            <person name="Batterham P."/>
            <person name="Batzoglou S."/>
            <person name="Begun D."/>
            <person name="Bhutkar A."/>
            <person name="Blanco E."/>
            <person name="Bosak S.A."/>
            <person name="Bradley R.K."/>
            <person name="Brand A.D."/>
            <person name="Brent M.R."/>
            <person name="Brooks A.N."/>
            <person name="Brown R.H."/>
            <person name="Butlin R.K."/>
            <person name="Caggese C."/>
            <person name="Calvi B.R."/>
            <person name="Bernardo de Carvalho A."/>
            <person name="Caspi A."/>
            <person name="Castrezana S."/>
            <person name="Celniker S.E."/>
            <person name="Chang J.L."/>
            <person name="Chapple C."/>
            <person name="Chatterji S."/>
            <person name="Chinwalla A."/>
            <person name="Civetta A."/>
            <person name="Clifton S.W."/>
            <person name="Comeron J.M."/>
            <person name="Costello J.C."/>
            <person name="Coyne J.A."/>
            <person name="Daub J."/>
            <person name="David R.G."/>
            <person name="Delcher A.L."/>
            <person name="Delehaunty K."/>
            <person name="Do C.B."/>
            <person name="Ebling H."/>
            <person name="Edwards K."/>
            <person name="Eickbush T."/>
            <person name="Evans J.D."/>
            <person name="Filipski A."/>
            <person name="Findeiss S."/>
            <person name="Freyhult E."/>
            <person name="Fulton L."/>
            <person name="Fulton R."/>
            <person name="Garcia A.C."/>
            <person name="Gardiner A."/>
            <person name="Garfield D.A."/>
            <person name="Garvin B.E."/>
            <person name="Gibson G."/>
            <person name="Gilbert D."/>
            <person name="Gnerre S."/>
            <person name="Godfrey J."/>
            <person name="Good R."/>
            <person name="Gotea V."/>
            <person name="Gravely B."/>
            <person name="Greenberg A.J."/>
            <person name="Griffiths-Jones S."/>
            <person name="Gross S."/>
            <person name="Guigo R."/>
            <person name="Gustafson E.A."/>
            <person name="Haerty W."/>
            <person name="Hahn M.W."/>
            <person name="Halligan D.L."/>
            <person name="Halpern A.L."/>
            <person name="Halter G.M."/>
            <person name="Han M.V."/>
            <person name="Heger A."/>
            <person name="Hillier L."/>
            <person name="Hinrichs A.S."/>
            <person name="Holmes I."/>
            <person name="Hoskins R.A."/>
            <person name="Hubisz M.J."/>
            <person name="Hultmark D."/>
            <person name="Huntley M.A."/>
            <person name="Jaffe D.B."/>
            <person name="Jagadeeshan S."/>
            <person name="Jeck W.R."/>
            <person name="Johnson J."/>
            <person name="Jones C.D."/>
            <person name="Jordan W.C."/>
            <person name="Karpen G.H."/>
            <person name="Kataoka E."/>
            <person name="Keightley P.D."/>
            <person name="Kheradpour P."/>
            <person name="Kirkness E.F."/>
            <person name="Koerich L.B."/>
            <person name="Kristiansen K."/>
            <person name="Kudrna D."/>
            <person name="Kulathinal R.J."/>
            <person name="Kumar S."/>
            <person name="Kwok R."/>
            <person name="Lander E."/>
            <person name="Langley C.H."/>
            <person name="Lapoint R."/>
            <person name="Lazzaro B.P."/>
            <person name="Lee S.J."/>
            <person name="Levesque L."/>
            <person name="Li R."/>
            <person name="Lin C.F."/>
            <person name="Lin M.F."/>
            <person name="Lindblad-Toh K."/>
            <person name="Llopart A."/>
            <person name="Long M."/>
            <person name="Low L."/>
            <person name="Lozovsky E."/>
            <person name="Lu J."/>
            <person name="Luo M."/>
            <person name="Machado C.A."/>
            <person name="Makalowski W."/>
            <person name="Marzo M."/>
            <person name="Matsuda M."/>
            <person name="Matzkin L."/>
            <person name="McAllister B."/>
            <person name="McBride C.S."/>
            <person name="McKernan B."/>
            <person name="McKernan K."/>
            <person name="Mendez-Lago M."/>
            <person name="Minx P."/>
            <person name="Mollenhauer M.U."/>
            <person name="Montooth K."/>
            <person name="Mount S.M."/>
            <person name="Mu X."/>
            <person name="Myers E."/>
            <person name="Negre B."/>
            <person name="Newfeld S."/>
            <person name="Nielsen R."/>
            <person name="Noor M.A."/>
            <person name="O'Grady P."/>
            <person name="Pachter L."/>
            <person name="Papaceit M."/>
            <person name="Parisi M.J."/>
            <person name="Parisi M."/>
            <person name="Parts L."/>
            <person name="Pedersen J.S."/>
            <person name="Pesole G."/>
            <person name="Phillippy A.M."/>
            <person name="Ponting C.P."/>
            <person name="Pop M."/>
            <person name="Porcelli D."/>
            <person name="Powell J.R."/>
            <person name="Prohaska S."/>
            <person name="Pruitt K."/>
            <person name="Puig M."/>
            <person name="Quesneville H."/>
            <person name="Ram K.R."/>
            <person name="Rand D."/>
            <person name="Rasmussen M.D."/>
            <person name="Reed L.K."/>
            <person name="Reenan R."/>
            <person name="Reily A."/>
            <person name="Remington K.A."/>
            <person name="Rieger T.T."/>
            <person name="Ritchie M.G."/>
            <person name="Robin C."/>
            <person name="Rogers Y.H."/>
            <person name="Rohde C."/>
            <person name="Rozas J."/>
            <person name="Rubenfield M.J."/>
            <person name="Ruiz A."/>
            <person name="Russo S."/>
            <person name="Salzberg S.L."/>
            <person name="Sanchez-Gracia A."/>
            <person name="Saranga D.J."/>
            <person name="Sato H."/>
            <person name="Schaeffer S.W."/>
            <person name="Schatz M.C."/>
            <person name="Schlenke T."/>
            <person name="Schwartz R."/>
            <person name="Segarra C."/>
            <person name="Singh R.S."/>
            <person name="Sirot L."/>
            <person name="Sirota M."/>
            <person name="Sisneros N.B."/>
            <person name="Smith C.D."/>
            <person name="Smith T.F."/>
            <person name="Spieth J."/>
            <person name="Stage D.E."/>
            <person name="Stark A."/>
            <person name="Stephan W."/>
            <person name="Strausberg R.L."/>
            <person name="Strempel S."/>
            <person name="Sturgill D."/>
            <person name="Sutton G."/>
            <person name="Sutton G.G."/>
            <person name="Tao W."/>
            <person name="Teichmann S."/>
            <person name="Tobari Y.N."/>
            <person name="Tomimura Y."/>
            <person name="Tsolas J.M."/>
            <person name="Valente V.L."/>
            <person name="Venter E."/>
            <person name="Venter J.C."/>
            <person name="Vicario S."/>
            <person name="Vieira F.G."/>
            <person name="Vilella A.J."/>
            <person name="Villasante A."/>
            <person name="Walenz B."/>
            <person name="Wang J."/>
            <person name="Wasserman M."/>
            <person name="Watts T."/>
            <person name="Wilson D."/>
            <person name="Wilson R.K."/>
            <person name="Wing R.A."/>
            <person name="Wolfner M.F."/>
            <person name="Wong A."/>
            <person name="Wong G.K."/>
            <person name="Wu C.I."/>
            <person name="Wu G."/>
            <person name="Yamamoto D."/>
            <person name="Yang H.P."/>
            <person name="Yang S.P."/>
            <person name="Yorke J.A."/>
            <person name="Yoshida K."/>
            <person name="Zdobnov E."/>
            <person name="Zhang P."/>
            <person name="Zhang Y."/>
            <person name="Zimin A.V."/>
            <person name="Baldwin J."/>
            <person name="Abdouelleil A."/>
            <person name="Abdulkadir J."/>
            <person name="Abebe A."/>
            <person name="Abera B."/>
            <person name="Abreu J."/>
            <person name="Acer S.C."/>
            <person name="Aftuck L."/>
            <person name="Alexander A."/>
            <person name="An P."/>
            <person name="Anderson E."/>
            <person name="Anderson S."/>
            <person name="Arachi H."/>
            <person name="Azer M."/>
            <person name="Bachantsang P."/>
            <person name="Barry A."/>
            <person name="Bayul T."/>
            <person name="Berlin A."/>
            <person name="Bessette D."/>
            <person name="Bloom T."/>
            <person name="Blye J."/>
            <person name="Boguslavskiy L."/>
            <person name="Bonnet C."/>
            <person name="Boukhgalter B."/>
            <person name="Bourzgui I."/>
            <person name="Brown A."/>
            <person name="Cahill P."/>
            <person name="Channer S."/>
            <person name="Cheshatsang Y."/>
            <person name="Chuda L."/>
            <person name="Citroen M."/>
            <person name="Collymore A."/>
            <person name="Cooke P."/>
            <person name="Costello M."/>
            <person name="D'Aco K."/>
            <person name="Daza R."/>
            <person name="De Haan G."/>
            <person name="DeGray S."/>
            <person name="DeMaso C."/>
            <person name="Dhargay N."/>
            <person name="Dooley K."/>
            <person name="Dooley E."/>
            <person name="Doricent M."/>
            <person name="Dorje P."/>
            <person name="Dorjee K."/>
            <person name="Dupes A."/>
            <person name="Elong R."/>
            <person name="Falk J."/>
            <person name="Farina A."/>
            <person name="Faro S."/>
            <person name="Ferguson D."/>
            <person name="Fisher S."/>
            <person name="Foley C.D."/>
            <person name="Franke A."/>
            <person name="Friedrich D."/>
            <person name="Gadbois L."/>
            <person name="Gearin G."/>
            <person name="Gearin C.R."/>
            <person name="Giannoukos G."/>
            <person name="Goode T."/>
            <person name="Graham J."/>
            <person name="Grandbois E."/>
            <person name="Grewal S."/>
            <person name="Gyaltsen K."/>
            <person name="Hafez N."/>
            <person name="Hagos B."/>
            <person name="Hall J."/>
            <person name="Henson C."/>
            <person name="Hollinger A."/>
            <person name="Honan T."/>
            <person name="Huard M.D."/>
            <person name="Hughes L."/>
            <person name="Hurhula B."/>
            <person name="Husby M.E."/>
            <person name="Kamat A."/>
            <person name="Kanga B."/>
            <person name="Kashin S."/>
            <person name="Khazanovich D."/>
            <person name="Kisner P."/>
            <person name="Lance K."/>
            <person name="Lara M."/>
            <person name="Lee W."/>
            <person name="Lennon N."/>
            <person name="Letendre F."/>
            <person name="LeVine R."/>
            <person name="Lipovsky A."/>
            <person name="Liu X."/>
            <person name="Liu J."/>
            <person name="Liu S."/>
            <person name="Lokyitsang T."/>
            <person name="Lokyitsang Y."/>
            <person name="Lubonja R."/>
            <person name="Lui A."/>
            <person name="MacDonald P."/>
            <person name="Magnisalis V."/>
            <person name="Maru K."/>
            <person name="Matthews C."/>
            <person name="McCusker W."/>
            <person name="McDonough S."/>
            <person name="Mehta T."/>
            <person name="Meldrim J."/>
            <person name="Meneus L."/>
            <person name="Mihai O."/>
            <person name="Mihalev A."/>
            <person name="Mihova T."/>
            <person name="Mittelman R."/>
            <person name="Mlenga V."/>
            <person name="Montmayeur A."/>
            <person name="Mulrain L."/>
            <person name="Navidi A."/>
            <person name="Naylor J."/>
            <person name="Negash T."/>
            <person name="Nguyen T."/>
            <person name="Nguyen N."/>
            <person name="Nicol R."/>
            <person name="Norbu C."/>
            <person name="Norbu N."/>
            <person name="Novod N."/>
            <person name="O'Neill B."/>
            <person name="Osman S."/>
            <person name="Markiewicz E."/>
            <person name="Oyono O.L."/>
            <person name="Patti C."/>
            <person name="Phunkhang P."/>
            <person name="Pierre F."/>
            <person name="Priest M."/>
            <person name="Raghuraman S."/>
            <person name="Rege F."/>
            <person name="Reyes R."/>
            <person name="Rise C."/>
            <person name="Rogov P."/>
            <person name="Ross K."/>
            <person name="Ryan E."/>
            <person name="Settipalli S."/>
            <person name="Shea T."/>
            <person name="Sherpa N."/>
            <person name="Shi L."/>
            <person name="Shih D."/>
            <person name="Sparrow T."/>
            <person name="Spaulding J."/>
            <person name="Stalker J."/>
            <person name="Stange-Thomann N."/>
            <person name="Stavropoulos S."/>
            <person name="Stone C."/>
            <person name="Strader C."/>
            <person name="Tesfaye S."/>
            <person name="Thomson T."/>
            <person name="Thoulutsang Y."/>
            <person name="Thoulutsang D."/>
            <person name="Topham K."/>
            <person name="Topping I."/>
            <person name="Tsamla T."/>
            <person name="Vassiliev H."/>
            <person name="Vo A."/>
            <person name="Wangchuk T."/>
            <person name="Wangdi T."/>
            <person name="Weiand M."/>
            <person name="Wilkinson J."/>
            <person name="Wilson A."/>
            <person name="Yadav S."/>
            <person name="Young G."/>
            <person name="Yu Q."/>
            <person name="Zembek L."/>
            <person name="Zhong D."/>
            <person name="Zimmer A."/>
            <person name="Zwirko Z."/>
            <person name="Jaffe D.B."/>
            <person name="Alvarez P."/>
            <person name="Brockman W."/>
            <person name="Butler J."/>
            <person name="Chin C."/>
            <person name="Gnerre S."/>
            <person name="Grabherr M."/>
            <person name="Kleber M."/>
            <person name="Mauceli E."/>
            <person name="MacCallum I."/>
        </authorList>
    </citation>
    <scope>NUCLEOTIDE SEQUENCE [LARGE SCALE GENOMIC DNA]</scope>
    <source>
        <strain evidence="8">MSH-3 / Tucson 14011-0111.49</strain>
    </source>
</reference>
<dbReference type="AlphaFoldDB" id="B4GM19"/>
<evidence type="ECO:0000256" key="3">
    <source>
        <dbReference type="ARBA" id="ARBA00022525"/>
    </source>
</evidence>
<evidence type="ECO:0000256" key="1">
    <source>
        <dbReference type="ARBA" id="ARBA00004613"/>
    </source>
</evidence>
<name>B4GM19_DROPE</name>
<dbReference type="InterPro" id="IPR035940">
    <property type="entry name" value="CAP_sf"/>
</dbReference>
<evidence type="ECO:0000256" key="5">
    <source>
        <dbReference type="SAM" id="SignalP"/>
    </source>
</evidence>
<feature type="domain" description="SCP" evidence="6">
    <location>
        <begin position="65"/>
        <end position="212"/>
    </location>
</feature>
<accession>B4GM19</accession>
<evidence type="ECO:0000259" key="6">
    <source>
        <dbReference type="Pfam" id="PF00188"/>
    </source>
</evidence>
<keyword evidence="3" id="KW-0964">Secreted</keyword>
<keyword evidence="4 5" id="KW-0732">Signal</keyword>
<evidence type="ECO:0000313" key="8">
    <source>
        <dbReference type="Proteomes" id="UP000008744"/>
    </source>
</evidence>
<feature type="chain" id="PRO_5002807171" evidence="5">
    <location>
        <begin position="23"/>
        <end position="296"/>
    </location>
</feature>
<dbReference type="InterPro" id="IPR014044">
    <property type="entry name" value="CAP_dom"/>
</dbReference>
<dbReference type="GO" id="GO:0005576">
    <property type="term" value="C:extracellular region"/>
    <property type="evidence" value="ECO:0007669"/>
    <property type="project" value="UniProtKB-SubCell"/>
</dbReference>
<dbReference type="InterPro" id="IPR034763">
    <property type="entry name" value="P14a_insect"/>
</dbReference>
<dbReference type="KEGG" id="dpe:6594488"/>
<dbReference type="HOGENOM" id="CLU_035730_7_0_1"/>
<keyword evidence="8" id="KW-1185">Reference proteome</keyword>
<dbReference type="EMBL" id="CH479185">
    <property type="protein sequence ID" value="EDW38593.1"/>
    <property type="molecule type" value="Genomic_DNA"/>
</dbReference>
<proteinExistence type="inferred from homology"/>
<dbReference type="OrthoDB" id="7882501at2759"/>
<dbReference type="Pfam" id="PF00188">
    <property type="entry name" value="CAP"/>
    <property type="match status" value="1"/>
</dbReference>
<evidence type="ECO:0000256" key="2">
    <source>
        <dbReference type="ARBA" id="ARBA00009923"/>
    </source>
</evidence>
<protein>
    <submittedName>
        <fullName evidence="7">GL12693</fullName>
    </submittedName>
</protein>
<sequence length="296" mass="33294">MYIKCLTALLLVFSFLCGLGSGSYCNLSDCGRNNLGCDNDGKFNPKCLPDTRIVPMKIHRKSLLSAFNKFRNSVASGQKKLRPAARMSSMSWSMELEYMAKLTLLSCSMENYCLSTKNFCYVGSILDALKYAGKMDPDEIPDYIIITKLINGWMDRLADISLGMVISMPDKLGDIKIANAALLISEANTHVGCKGMRFTLSYFHHFVLVCAFSTDVFINRSLYKLTARPGSACKRRDSTYPALCAPGEIYHNDRHIPNGTLLRPYGKAKMQDPDQETFNSYNFYNYGRTLNLKFNL</sequence>
<comment type="subcellular location">
    <subcellularLocation>
        <location evidence="1">Secreted</location>
    </subcellularLocation>
</comment>